<evidence type="ECO:0000256" key="6">
    <source>
        <dbReference type="SAM" id="Phobius"/>
    </source>
</evidence>
<dbReference type="GO" id="GO:0004984">
    <property type="term" value="F:olfactory receptor activity"/>
    <property type="evidence" value="ECO:0007669"/>
    <property type="project" value="TreeGrafter"/>
</dbReference>
<evidence type="ECO:0008006" key="9">
    <source>
        <dbReference type="Google" id="ProtNLM"/>
    </source>
</evidence>
<feature type="non-terminal residue" evidence="7">
    <location>
        <position position="211"/>
    </location>
</feature>
<feature type="transmembrane region" description="Helical" evidence="6">
    <location>
        <begin position="85"/>
        <end position="106"/>
    </location>
</feature>
<dbReference type="InterPro" id="IPR051080">
    <property type="entry name" value="Nematode_rcpt-like_serp_alpha"/>
</dbReference>
<dbReference type="PANTHER" id="PTHR31357">
    <property type="entry name" value="SERPENTINE RECEPTOR CLASS ALPHA-10"/>
    <property type="match status" value="1"/>
</dbReference>
<keyword evidence="4 6" id="KW-0472">Membrane</keyword>
<proteinExistence type="inferred from homology"/>
<feature type="transmembrane region" description="Helical" evidence="6">
    <location>
        <begin position="127"/>
        <end position="147"/>
    </location>
</feature>
<protein>
    <recommendedName>
        <fullName evidence="9">G protein-coupled receptor</fullName>
    </recommendedName>
</protein>
<gene>
    <name evidence="7" type="ORF">PENTCL1PPCAC_3127</name>
</gene>
<evidence type="ECO:0000256" key="5">
    <source>
        <dbReference type="ARBA" id="ARBA00037994"/>
    </source>
</evidence>
<evidence type="ECO:0000256" key="1">
    <source>
        <dbReference type="ARBA" id="ARBA00004141"/>
    </source>
</evidence>
<keyword evidence="8" id="KW-1185">Reference proteome</keyword>
<comment type="similarity">
    <text evidence="5">Belongs to the nematode receptor-like protein sra family.</text>
</comment>
<evidence type="ECO:0000313" key="8">
    <source>
        <dbReference type="Proteomes" id="UP001432027"/>
    </source>
</evidence>
<dbReference type="GO" id="GO:0016020">
    <property type="term" value="C:membrane"/>
    <property type="evidence" value="ECO:0007669"/>
    <property type="project" value="UniProtKB-SubCell"/>
</dbReference>
<dbReference type="EMBL" id="BTSX01000001">
    <property type="protein sequence ID" value="GMS80954.1"/>
    <property type="molecule type" value="Genomic_DNA"/>
</dbReference>
<organism evidence="7 8">
    <name type="scientific">Pristionchus entomophagus</name>
    <dbReference type="NCBI Taxonomy" id="358040"/>
    <lineage>
        <taxon>Eukaryota</taxon>
        <taxon>Metazoa</taxon>
        <taxon>Ecdysozoa</taxon>
        <taxon>Nematoda</taxon>
        <taxon>Chromadorea</taxon>
        <taxon>Rhabditida</taxon>
        <taxon>Rhabditina</taxon>
        <taxon>Diplogasteromorpha</taxon>
        <taxon>Diplogasteroidea</taxon>
        <taxon>Neodiplogasteridae</taxon>
        <taxon>Pristionchus</taxon>
    </lineage>
</organism>
<feature type="transmembrane region" description="Helical" evidence="6">
    <location>
        <begin position="47"/>
        <end position="65"/>
    </location>
</feature>
<keyword evidence="3 6" id="KW-1133">Transmembrane helix</keyword>
<evidence type="ECO:0000256" key="4">
    <source>
        <dbReference type="ARBA" id="ARBA00023136"/>
    </source>
</evidence>
<evidence type="ECO:0000256" key="3">
    <source>
        <dbReference type="ARBA" id="ARBA00022989"/>
    </source>
</evidence>
<evidence type="ECO:0000256" key="2">
    <source>
        <dbReference type="ARBA" id="ARBA00022692"/>
    </source>
</evidence>
<comment type="subcellular location">
    <subcellularLocation>
        <location evidence="1">Membrane</location>
        <topology evidence="1">Multi-pass membrane protein</topology>
    </subcellularLocation>
</comment>
<sequence length="211" mass="24561">MFIDILNVLGAFILMKYNRRKIRELWVANFPFFVKFRYRQTLQSIEQLLPVAFFHLFCFTAQYVGYEIAFSLSLTEVSLATLNGFIYTAPYYCFICPSILLWLTIIDEKRKKNELKNISCPCSEATASLLCSVATIIVVIYTVHYHMRKSWFEGVFKVILTKMQFRDANRVFTVHLQRFCVLRVIITLAFPSFVCLHAAVTIQRVVTTFSG</sequence>
<name>A0AAV5SHR9_9BILA</name>
<keyword evidence="2 6" id="KW-0812">Transmembrane</keyword>
<dbReference type="PANTHER" id="PTHR31357:SF5">
    <property type="entry name" value="SERPENTINE RECEPTOR CLASS ALPHA-1-RELATED"/>
    <property type="match status" value="1"/>
</dbReference>
<comment type="caution">
    <text evidence="7">The sequence shown here is derived from an EMBL/GenBank/DDBJ whole genome shotgun (WGS) entry which is preliminary data.</text>
</comment>
<dbReference type="AlphaFoldDB" id="A0AAV5SHR9"/>
<dbReference type="Proteomes" id="UP001432027">
    <property type="component" value="Unassembled WGS sequence"/>
</dbReference>
<evidence type="ECO:0000313" key="7">
    <source>
        <dbReference type="EMBL" id="GMS80954.1"/>
    </source>
</evidence>
<feature type="transmembrane region" description="Helical" evidence="6">
    <location>
        <begin position="181"/>
        <end position="202"/>
    </location>
</feature>
<accession>A0AAV5SHR9</accession>
<reference evidence="7" key="1">
    <citation type="submission" date="2023-10" db="EMBL/GenBank/DDBJ databases">
        <title>Genome assembly of Pristionchus species.</title>
        <authorList>
            <person name="Yoshida K."/>
            <person name="Sommer R.J."/>
        </authorList>
    </citation>
    <scope>NUCLEOTIDE SEQUENCE</scope>
    <source>
        <strain evidence="7">RS0144</strain>
    </source>
</reference>